<comment type="caution">
    <text evidence="10">The sequence shown here is derived from an EMBL/GenBank/DDBJ whole genome shotgun (WGS) entry which is preliminary data.</text>
</comment>
<keyword evidence="11" id="KW-1185">Reference proteome</keyword>
<evidence type="ECO:0000313" key="11">
    <source>
        <dbReference type="Proteomes" id="UP001341840"/>
    </source>
</evidence>
<name>A0ABU6UK68_9FABA</name>
<keyword evidence="3 8" id="KW-0863">Zinc-finger</keyword>
<dbReference type="InterPro" id="IPR013087">
    <property type="entry name" value="Znf_C2H2_type"/>
</dbReference>
<keyword evidence="6" id="KW-0804">Transcription</keyword>
<organism evidence="10 11">
    <name type="scientific">Stylosanthes scabra</name>
    <dbReference type="NCBI Taxonomy" id="79078"/>
    <lineage>
        <taxon>Eukaryota</taxon>
        <taxon>Viridiplantae</taxon>
        <taxon>Streptophyta</taxon>
        <taxon>Embryophyta</taxon>
        <taxon>Tracheophyta</taxon>
        <taxon>Spermatophyta</taxon>
        <taxon>Magnoliopsida</taxon>
        <taxon>eudicotyledons</taxon>
        <taxon>Gunneridae</taxon>
        <taxon>Pentapetalae</taxon>
        <taxon>rosids</taxon>
        <taxon>fabids</taxon>
        <taxon>Fabales</taxon>
        <taxon>Fabaceae</taxon>
        <taxon>Papilionoideae</taxon>
        <taxon>50 kb inversion clade</taxon>
        <taxon>dalbergioids sensu lato</taxon>
        <taxon>Dalbergieae</taxon>
        <taxon>Pterocarpus clade</taxon>
        <taxon>Stylosanthes</taxon>
    </lineage>
</organism>
<evidence type="ECO:0000256" key="5">
    <source>
        <dbReference type="ARBA" id="ARBA00023015"/>
    </source>
</evidence>
<evidence type="ECO:0000313" key="10">
    <source>
        <dbReference type="EMBL" id="MED6161324.1"/>
    </source>
</evidence>
<evidence type="ECO:0000259" key="9">
    <source>
        <dbReference type="PROSITE" id="PS50157"/>
    </source>
</evidence>
<evidence type="ECO:0000256" key="6">
    <source>
        <dbReference type="ARBA" id="ARBA00023163"/>
    </source>
</evidence>
<evidence type="ECO:0000256" key="1">
    <source>
        <dbReference type="ARBA" id="ARBA00004123"/>
    </source>
</evidence>
<keyword evidence="2" id="KW-0479">Metal-binding</keyword>
<dbReference type="PANTHER" id="PTHR45801">
    <property type="entry name" value="OS07G0101800 PROTEIN"/>
    <property type="match status" value="1"/>
</dbReference>
<feature type="domain" description="C2H2-type" evidence="9">
    <location>
        <begin position="8"/>
        <end position="35"/>
    </location>
</feature>
<dbReference type="PANTHER" id="PTHR45801:SF111">
    <property type="entry name" value="C2H2 AND C2HC ZINC FINGERS SUPERFAMILY PROTEIN"/>
    <property type="match status" value="1"/>
</dbReference>
<dbReference type="Gene3D" id="3.30.160.60">
    <property type="entry name" value="Classic Zinc Finger"/>
    <property type="match status" value="1"/>
</dbReference>
<evidence type="ECO:0000256" key="4">
    <source>
        <dbReference type="ARBA" id="ARBA00022833"/>
    </source>
</evidence>
<protein>
    <recommendedName>
        <fullName evidence="9">C2H2-type domain-containing protein</fullName>
    </recommendedName>
</protein>
<proteinExistence type="predicted"/>
<evidence type="ECO:0000256" key="3">
    <source>
        <dbReference type="ARBA" id="ARBA00022771"/>
    </source>
</evidence>
<sequence>MDGQTRSYTCVFCNRGFSNAQALGGHMNIHRRDRARLRQSLEERMLLQIDDDQQKVVNNSNHNKKPWNFLEIVDDHDHDDYAIQRGKKGTIIGSTSEIPHHQFPSSLLVGVPHNYNNYMNEIRRGIIEEKKNIEVDLELRLGFIEPKEAPTLSTREFF</sequence>
<dbReference type="Proteomes" id="UP001341840">
    <property type="component" value="Unassembled WGS sequence"/>
</dbReference>
<keyword evidence="4" id="KW-0862">Zinc</keyword>
<comment type="subcellular location">
    <subcellularLocation>
        <location evidence="1">Nucleus</location>
    </subcellularLocation>
</comment>
<accession>A0ABU6UK68</accession>
<evidence type="ECO:0000256" key="2">
    <source>
        <dbReference type="ARBA" id="ARBA00022723"/>
    </source>
</evidence>
<dbReference type="SUPFAM" id="SSF57667">
    <property type="entry name" value="beta-beta-alpha zinc fingers"/>
    <property type="match status" value="1"/>
</dbReference>
<dbReference type="EMBL" id="JASCZI010121345">
    <property type="protein sequence ID" value="MED6161324.1"/>
    <property type="molecule type" value="Genomic_DNA"/>
</dbReference>
<dbReference type="PROSITE" id="PS50157">
    <property type="entry name" value="ZINC_FINGER_C2H2_2"/>
    <property type="match status" value="1"/>
</dbReference>
<keyword evidence="5" id="KW-0805">Transcription regulation</keyword>
<evidence type="ECO:0000256" key="7">
    <source>
        <dbReference type="ARBA" id="ARBA00023242"/>
    </source>
</evidence>
<gene>
    <name evidence="10" type="ORF">PIB30_059663</name>
</gene>
<dbReference type="PROSITE" id="PS00028">
    <property type="entry name" value="ZINC_FINGER_C2H2_1"/>
    <property type="match status" value="1"/>
</dbReference>
<evidence type="ECO:0000256" key="8">
    <source>
        <dbReference type="PROSITE-ProRule" id="PRU00042"/>
    </source>
</evidence>
<dbReference type="InterPro" id="IPR052426">
    <property type="entry name" value="Plant_dev_regulator"/>
</dbReference>
<dbReference type="InterPro" id="IPR036236">
    <property type="entry name" value="Znf_C2H2_sf"/>
</dbReference>
<keyword evidence="7" id="KW-0539">Nucleus</keyword>
<reference evidence="10 11" key="1">
    <citation type="journal article" date="2023" name="Plants (Basel)">
        <title>Bridging the Gap: Combining Genomics and Transcriptomics Approaches to Understand Stylosanthes scabra, an Orphan Legume from the Brazilian Caatinga.</title>
        <authorList>
            <person name="Ferreira-Neto J.R.C."/>
            <person name="da Silva M.D."/>
            <person name="Binneck E."/>
            <person name="de Melo N.F."/>
            <person name="da Silva R.H."/>
            <person name="de Melo A.L.T.M."/>
            <person name="Pandolfi V."/>
            <person name="Bustamante F.O."/>
            <person name="Brasileiro-Vidal A.C."/>
            <person name="Benko-Iseppon A.M."/>
        </authorList>
    </citation>
    <scope>NUCLEOTIDE SEQUENCE [LARGE SCALE GENOMIC DNA]</scope>
    <source>
        <tissue evidence="10">Leaves</tissue>
    </source>
</reference>